<keyword evidence="5 7" id="KW-0687">Ribonucleoprotein</keyword>
<comment type="similarity">
    <text evidence="1 7 8">Belongs to the bacterial ribosomal protein bL20 family.</text>
</comment>
<dbReference type="GO" id="GO:0009507">
    <property type="term" value="C:chloroplast"/>
    <property type="evidence" value="ECO:0007669"/>
    <property type="project" value="UniProtKB-SubCell"/>
</dbReference>
<evidence type="ECO:0000256" key="8">
    <source>
        <dbReference type="RuleBase" id="RU000561"/>
    </source>
</evidence>
<proteinExistence type="inferred from homology"/>
<dbReference type="NCBIfam" id="TIGR01032">
    <property type="entry name" value="rplT_bact"/>
    <property type="match status" value="1"/>
</dbReference>
<keyword evidence="10" id="KW-0934">Plastid</keyword>
<dbReference type="RefSeq" id="YP_009425307.1">
    <property type="nucleotide sequence ID" value="NC_035838.1"/>
</dbReference>
<dbReference type="EMBL" id="KY427332">
    <property type="protein sequence ID" value="ASU93995.1"/>
    <property type="molecule type" value="Genomic_DNA"/>
</dbReference>
<dbReference type="GO" id="GO:0000027">
    <property type="term" value="P:ribosomal large subunit assembly"/>
    <property type="evidence" value="ECO:0007669"/>
    <property type="project" value="UniProtKB-UniRule"/>
</dbReference>
<dbReference type="HAMAP" id="MF_00382">
    <property type="entry name" value="Ribosomal_bL20"/>
    <property type="match status" value="1"/>
</dbReference>
<sequence>MTRVKRGSISRKYRKSILSFASGFRGAHSKLFRTASQQEKKALTCAYVDRNNRKREFRRLWIVRINAAARKNGTTYSILIHKLLENQVFLNRRVLAQVATLDAYCFSSMMLKFSSNGH</sequence>
<dbReference type="Gene3D" id="1.10.1900.20">
    <property type="entry name" value="Ribosomal protein L20"/>
    <property type="match status" value="1"/>
</dbReference>
<dbReference type="CDD" id="cd07026">
    <property type="entry name" value="Ribosomal_L20"/>
    <property type="match status" value="1"/>
</dbReference>
<keyword evidence="3 7" id="KW-0694">RNA-binding</keyword>
<dbReference type="GO" id="GO:0005840">
    <property type="term" value="C:ribosome"/>
    <property type="evidence" value="ECO:0007669"/>
    <property type="project" value="UniProtKB-KW"/>
</dbReference>
<keyword evidence="10" id="KW-0150">Chloroplast</keyword>
<name>A0A248R944_9MONI</name>
<evidence type="ECO:0000256" key="5">
    <source>
        <dbReference type="ARBA" id="ARBA00023274"/>
    </source>
</evidence>
<protein>
    <recommendedName>
        <fullName evidence="6 7">Large ribosomal subunit protein bL20c</fullName>
    </recommendedName>
</protein>
<dbReference type="SUPFAM" id="SSF74731">
    <property type="entry name" value="Ribosomal protein L20"/>
    <property type="match status" value="1"/>
</dbReference>
<keyword evidence="4 7" id="KW-0689">Ribosomal protein</keyword>
<dbReference type="GO" id="GO:0003735">
    <property type="term" value="F:structural constituent of ribosome"/>
    <property type="evidence" value="ECO:0007669"/>
    <property type="project" value="InterPro"/>
</dbReference>
<dbReference type="Gene3D" id="6.10.160.10">
    <property type="match status" value="1"/>
</dbReference>
<keyword evidence="2 7" id="KW-0699">rRNA-binding</keyword>
<dbReference type="InterPro" id="IPR035566">
    <property type="entry name" value="Ribosomal_protein_bL20_C"/>
</dbReference>
<geneLocation type="chloroplast" evidence="10"/>
<gene>
    <name evidence="7 10" type="primary">rpl20</name>
</gene>
<evidence type="ECO:0000256" key="6">
    <source>
        <dbReference type="ARBA" id="ARBA00035295"/>
    </source>
</evidence>
<evidence type="ECO:0000256" key="1">
    <source>
        <dbReference type="ARBA" id="ARBA00007698"/>
    </source>
</evidence>
<evidence type="ECO:0000256" key="4">
    <source>
        <dbReference type="ARBA" id="ARBA00022980"/>
    </source>
</evidence>
<dbReference type="PROSITE" id="PS00937">
    <property type="entry name" value="RIBOSOMAL_L20"/>
    <property type="match status" value="1"/>
</dbReference>
<dbReference type="GO" id="GO:0006412">
    <property type="term" value="P:translation"/>
    <property type="evidence" value="ECO:0007669"/>
    <property type="project" value="InterPro"/>
</dbReference>
<dbReference type="GeneID" id="33946186"/>
<accession>A0A248R944</accession>
<dbReference type="GO" id="GO:0019843">
    <property type="term" value="F:rRNA binding"/>
    <property type="evidence" value="ECO:0007669"/>
    <property type="project" value="UniProtKB-UniRule"/>
</dbReference>
<comment type="subcellular location">
    <subcellularLocation>
        <location evidence="7">Plastid</location>
        <location evidence="7">Chloroplast</location>
    </subcellularLocation>
</comment>
<evidence type="ECO:0000256" key="3">
    <source>
        <dbReference type="ARBA" id="ARBA00022884"/>
    </source>
</evidence>
<dbReference type="InterPro" id="IPR005813">
    <property type="entry name" value="Ribosomal_bL20"/>
</dbReference>
<dbReference type="AlphaFoldDB" id="A0A248R944"/>
<comment type="function">
    <text evidence="7 9">Binds directly to 23S ribosomal RNA and is necessary for the in vitro assembly process of the 50S ribosomal subunit. It is not involved in the protein synthesizing functions of that subunit.</text>
</comment>
<reference evidence="10" key="1">
    <citation type="journal article" date="2017" name="Genome Biol. Evol.">
        <title>Plastid Phylogenomics Resolve Deep Relationships among Eupolypod II Ferns with Rapid Radiation and Rate Heterogeneity.</title>
        <authorList>
            <person name="Wei R."/>
            <person name="Yan Y.-H."/>
            <person name="Harris A.J."/>
            <person name="Kang J.-S."/>
            <person name="Shen H."/>
            <person name="Xiang Q.-P."/>
            <person name="Zhang X.-C."/>
        </authorList>
    </citation>
    <scope>NUCLEOTIDE SEQUENCE</scope>
</reference>
<evidence type="ECO:0000256" key="7">
    <source>
        <dbReference type="HAMAP-Rule" id="MF_00382"/>
    </source>
</evidence>
<dbReference type="PRINTS" id="PR00062">
    <property type="entry name" value="RIBOSOMALL20"/>
</dbReference>
<dbReference type="Pfam" id="PF00453">
    <property type="entry name" value="Ribosomal_L20"/>
    <property type="match status" value="1"/>
</dbReference>
<evidence type="ECO:0000256" key="2">
    <source>
        <dbReference type="ARBA" id="ARBA00022730"/>
    </source>
</evidence>
<organism evidence="10">
    <name type="scientific">Asplenium prolongatum</name>
    <dbReference type="NCBI Taxonomy" id="78457"/>
    <lineage>
        <taxon>Eukaryota</taxon>
        <taxon>Viridiplantae</taxon>
        <taxon>Streptophyta</taxon>
        <taxon>Embryophyta</taxon>
        <taxon>Tracheophyta</taxon>
        <taxon>Polypodiopsida</taxon>
        <taxon>Polypodiidae</taxon>
        <taxon>Polypodiales</taxon>
        <taxon>Aspleniineae</taxon>
        <taxon>Aspleniaceae</taxon>
        <taxon>Asplenium</taxon>
    </lineage>
</organism>
<dbReference type="PANTHER" id="PTHR10986">
    <property type="entry name" value="39S RIBOSOMAL PROTEIN L20"/>
    <property type="match status" value="1"/>
</dbReference>
<evidence type="ECO:0000256" key="9">
    <source>
        <dbReference type="RuleBase" id="RU004311"/>
    </source>
</evidence>
<dbReference type="GO" id="GO:1990904">
    <property type="term" value="C:ribonucleoprotein complex"/>
    <property type="evidence" value="ECO:0007669"/>
    <property type="project" value="UniProtKB-KW"/>
</dbReference>
<dbReference type="InterPro" id="IPR049946">
    <property type="entry name" value="RIBOSOMAL_L20_CS"/>
</dbReference>
<evidence type="ECO:0000313" key="10">
    <source>
        <dbReference type="EMBL" id="ASU93995.1"/>
    </source>
</evidence>
<dbReference type="FunFam" id="1.10.1900.20:FF:000001">
    <property type="entry name" value="50S ribosomal protein L20"/>
    <property type="match status" value="1"/>
</dbReference>